<dbReference type="HOGENOM" id="CLU_2294565_0_0_1"/>
<evidence type="ECO:0000259" key="2">
    <source>
        <dbReference type="PROSITE" id="PS51363"/>
    </source>
</evidence>
<feature type="domain" description="W2" evidence="2">
    <location>
        <begin position="1"/>
        <end position="52"/>
    </location>
</feature>
<dbReference type="InterPro" id="IPR003307">
    <property type="entry name" value="W2_domain"/>
</dbReference>
<sequence length="101" mass="11444">MILHILDEAVILEWAQMLCKRHVSKNIAAEIHEKAMPFVLWLKNTEEESSESEEEDDESDEDNYVSSAGQRGGQRVVQRGVTRAVAGDEDDEEDDVNIDDI</sequence>
<accession>B4IMG6</accession>
<feature type="compositionally biased region" description="Acidic residues" evidence="1">
    <location>
        <begin position="87"/>
        <end position="101"/>
    </location>
</feature>
<dbReference type="AlphaFoldDB" id="B4IMG6"/>
<feature type="region of interest" description="Disordered" evidence="1">
    <location>
        <begin position="45"/>
        <end position="101"/>
    </location>
</feature>
<evidence type="ECO:0000256" key="1">
    <source>
        <dbReference type="SAM" id="MobiDB-lite"/>
    </source>
</evidence>
<protein>
    <submittedName>
        <fullName evidence="3">GM11674</fullName>
    </submittedName>
</protein>
<evidence type="ECO:0000313" key="3">
    <source>
        <dbReference type="EMBL" id="EDW46311.1"/>
    </source>
</evidence>
<keyword evidence="4" id="KW-1185">Reference proteome</keyword>
<proteinExistence type="predicted"/>
<feature type="compositionally biased region" description="Low complexity" evidence="1">
    <location>
        <begin position="73"/>
        <end position="85"/>
    </location>
</feature>
<reference evidence="3 4" key="1">
    <citation type="journal article" date="2007" name="Nature">
        <title>Evolution of genes and genomes on the Drosophila phylogeny.</title>
        <authorList>
            <consortium name="Drosophila 12 Genomes Consortium"/>
            <person name="Clark A.G."/>
            <person name="Eisen M.B."/>
            <person name="Smith D.R."/>
            <person name="Bergman C.M."/>
            <person name="Oliver B."/>
            <person name="Markow T.A."/>
            <person name="Kaufman T.C."/>
            <person name="Kellis M."/>
            <person name="Gelbart W."/>
            <person name="Iyer V.N."/>
            <person name="Pollard D.A."/>
            <person name="Sackton T.B."/>
            <person name="Larracuente A.M."/>
            <person name="Singh N.D."/>
            <person name="Abad J.P."/>
            <person name="Abt D.N."/>
            <person name="Adryan B."/>
            <person name="Aguade M."/>
            <person name="Akashi H."/>
            <person name="Anderson W.W."/>
            <person name="Aquadro C.F."/>
            <person name="Ardell D.H."/>
            <person name="Arguello R."/>
            <person name="Artieri C.G."/>
            <person name="Barbash D.A."/>
            <person name="Barker D."/>
            <person name="Barsanti P."/>
            <person name="Batterham P."/>
            <person name="Batzoglou S."/>
            <person name="Begun D."/>
            <person name="Bhutkar A."/>
            <person name="Blanco E."/>
            <person name="Bosak S.A."/>
            <person name="Bradley R.K."/>
            <person name="Brand A.D."/>
            <person name="Brent M.R."/>
            <person name="Brooks A.N."/>
            <person name="Brown R.H."/>
            <person name="Butlin R.K."/>
            <person name="Caggese C."/>
            <person name="Calvi B.R."/>
            <person name="Bernardo de Carvalho A."/>
            <person name="Caspi A."/>
            <person name="Castrezana S."/>
            <person name="Celniker S.E."/>
            <person name="Chang J.L."/>
            <person name="Chapple C."/>
            <person name="Chatterji S."/>
            <person name="Chinwalla A."/>
            <person name="Civetta A."/>
            <person name="Clifton S.W."/>
            <person name="Comeron J.M."/>
            <person name="Costello J.C."/>
            <person name="Coyne J.A."/>
            <person name="Daub J."/>
            <person name="David R.G."/>
            <person name="Delcher A.L."/>
            <person name="Delehaunty K."/>
            <person name="Do C.B."/>
            <person name="Ebling H."/>
            <person name="Edwards K."/>
            <person name="Eickbush T."/>
            <person name="Evans J.D."/>
            <person name="Filipski A."/>
            <person name="Findeiss S."/>
            <person name="Freyhult E."/>
            <person name="Fulton L."/>
            <person name="Fulton R."/>
            <person name="Garcia A.C."/>
            <person name="Gardiner A."/>
            <person name="Garfield D.A."/>
            <person name="Garvin B.E."/>
            <person name="Gibson G."/>
            <person name="Gilbert D."/>
            <person name="Gnerre S."/>
            <person name="Godfrey J."/>
            <person name="Good R."/>
            <person name="Gotea V."/>
            <person name="Gravely B."/>
            <person name="Greenberg A.J."/>
            <person name="Griffiths-Jones S."/>
            <person name="Gross S."/>
            <person name="Guigo R."/>
            <person name="Gustafson E.A."/>
            <person name="Haerty W."/>
            <person name="Hahn M.W."/>
            <person name="Halligan D.L."/>
            <person name="Halpern A.L."/>
            <person name="Halter G.M."/>
            <person name="Han M.V."/>
            <person name="Heger A."/>
            <person name="Hillier L."/>
            <person name="Hinrichs A.S."/>
            <person name="Holmes I."/>
            <person name="Hoskins R.A."/>
            <person name="Hubisz M.J."/>
            <person name="Hultmark D."/>
            <person name="Huntley M.A."/>
            <person name="Jaffe D.B."/>
            <person name="Jagadeeshan S."/>
            <person name="Jeck W.R."/>
            <person name="Johnson J."/>
            <person name="Jones C.D."/>
            <person name="Jordan W.C."/>
            <person name="Karpen G.H."/>
            <person name="Kataoka E."/>
            <person name="Keightley P.D."/>
            <person name="Kheradpour P."/>
            <person name="Kirkness E.F."/>
            <person name="Koerich L.B."/>
            <person name="Kristiansen K."/>
            <person name="Kudrna D."/>
            <person name="Kulathinal R.J."/>
            <person name="Kumar S."/>
            <person name="Kwok R."/>
            <person name="Lander E."/>
            <person name="Langley C.H."/>
            <person name="Lapoint R."/>
            <person name="Lazzaro B.P."/>
            <person name="Lee S.J."/>
            <person name="Levesque L."/>
            <person name="Li R."/>
            <person name="Lin C.F."/>
            <person name="Lin M.F."/>
            <person name="Lindblad-Toh K."/>
            <person name="Llopart A."/>
            <person name="Long M."/>
            <person name="Low L."/>
            <person name="Lozovsky E."/>
            <person name="Lu J."/>
            <person name="Luo M."/>
            <person name="Machado C.A."/>
            <person name="Makalowski W."/>
            <person name="Marzo M."/>
            <person name="Matsuda M."/>
            <person name="Matzkin L."/>
            <person name="McAllister B."/>
            <person name="McBride C.S."/>
            <person name="McKernan B."/>
            <person name="McKernan K."/>
            <person name="Mendez-Lago M."/>
            <person name="Minx P."/>
            <person name="Mollenhauer M.U."/>
            <person name="Montooth K."/>
            <person name="Mount S.M."/>
            <person name="Mu X."/>
            <person name="Myers E."/>
            <person name="Negre B."/>
            <person name="Newfeld S."/>
            <person name="Nielsen R."/>
            <person name="Noor M.A."/>
            <person name="O'Grady P."/>
            <person name="Pachter L."/>
            <person name="Papaceit M."/>
            <person name="Parisi M.J."/>
            <person name="Parisi M."/>
            <person name="Parts L."/>
            <person name="Pedersen J.S."/>
            <person name="Pesole G."/>
            <person name="Phillippy A.M."/>
            <person name="Ponting C.P."/>
            <person name="Pop M."/>
            <person name="Porcelli D."/>
            <person name="Powell J.R."/>
            <person name="Prohaska S."/>
            <person name="Pruitt K."/>
            <person name="Puig M."/>
            <person name="Quesneville H."/>
            <person name="Ram K.R."/>
            <person name="Rand D."/>
            <person name="Rasmussen M.D."/>
            <person name="Reed L.K."/>
            <person name="Reenan R."/>
            <person name="Reily A."/>
            <person name="Remington K.A."/>
            <person name="Rieger T.T."/>
            <person name="Ritchie M.G."/>
            <person name="Robin C."/>
            <person name="Rogers Y.H."/>
            <person name="Rohde C."/>
            <person name="Rozas J."/>
            <person name="Rubenfield M.J."/>
            <person name="Ruiz A."/>
            <person name="Russo S."/>
            <person name="Salzberg S.L."/>
            <person name="Sanchez-Gracia A."/>
            <person name="Saranga D.J."/>
            <person name="Sato H."/>
            <person name="Schaeffer S.W."/>
            <person name="Schatz M.C."/>
            <person name="Schlenke T."/>
            <person name="Schwartz R."/>
            <person name="Segarra C."/>
            <person name="Singh R.S."/>
            <person name="Sirot L."/>
            <person name="Sirota M."/>
            <person name="Sisneros N.B."/>
            <person name="Smith C.D."/>
            <person name="Smith T.F."/>
            <person name="Spieth J."/>
            <person name="Stage D.E."/>
            <person name="Stark A."/>
            <person name="Stephan W."/>
            <person name="Strausberg R.L."/>
            <person name="Strempel S."/>
            <person name="Sturgill D."/>
            <person name="Sutton G."/>
            <person name="Sutton G.G."/>
            <person name="Tao W."/>
            <person name="Teichmann S."/>
            <person name="Tobari Y.N."/>
            <person name="Tomimura Y."/>
            <person name="Tsolas J.M."/>
            <person name="Valente V.L."/>
            <person name="Venter E."/>
            <person name="Venter J.C."/>
            <person name="Vicario S."/>
            <person name="Vieira F.G."/>
            <person name="Vilella A.J."/>
            <person name="Villasante A."/>
            <person name="Walenz B."/>
            <person name="Wang J."/>
            <person name="Wasserman M."/>
            <person name="Watts T."/>
            <person name="Wilson D."/>
            <person name="Wilson R.K."/>
            <person name="Wing R.A."/>
            <person name="Wolfner M.F."/>
            <person name="Wong A."/>
            <person name="Wong G.K."/>
            <person name="Wu C.I."/>
            <person name="Wu G."/>
            <person name="Yamamoto D."/>
            <person name="Yang H.P."/>
            <person name="Yang S.P."/>
            <person name="Yorke J.A."/>
            <person name="Yoshida K."/>
            <person name="Zdobnov E."/>
            <person name="Zhang P."/>
            <person name="Zhang Y."/>
            <person name="Zimin A.V."/>
            <person name="Baldwin J."/>
            <person name="Abdouelleil A."/>
            <person name="Abdulkadir J."/>
            <person name="Abebe A."/>
            <person name="Abera B."/>
            <person name="Abreu J."/>
            <person name="Acer S.C."/>
            <person name="Aftuck L."/>
            <person name="Alexander A."/>
            <person name="An P."/>
            <person name="Anderson E."/>
            <person name="Anderson S."/>
            <person name="Arachi H."/>
            <person name="Azer M."/>
            <person name="Bachantsang P."/>
            <person name="Barry A."/>
            <person name="Bayul T."/>
            <person name="Berlin A."/>
            <person name="Bessette D."/>
            <person name="Bloom T."/>
            <person name="Blye J."/>
            <person name="Boguslavskiy L."/>
            <person name="Bonnet C."/>
            <person name="Boukhgalter B."/>
            <person name="Bourzgui I."/>
            <person name="Brown A."/>
            <person name="Cahill P."/>
            <person name="Channer S."/>
            <person name="Cheshatsang Y."/>
            <person name="Chuda L."/>
            <person name="Citroen M."/>
            <person name="Collymore A."/>
            <person name="Cooke P."/>
            <person name="Costello M."/>
            <person name="D'Aco K."/>
            <person name="Daza R."/>
            <person name="De Haan G."/>
            <person name="DeGray S."/>
            <person name="DeMaso C."/>
            <person name="Dhargay N."/>
            <person name="Dooley K."/>
            <person name="Dooley E."/>
            <person name="Doricent M."/>
            <person name="Dorje P."/>
            <person name="Dorjee K."/>
            <person name="Dupes A."/>
            <person name="Elong R."/>
            <person name="Falk J."/>
            <person name="Farina A."/>
            <person name="Faro S."/>
            <person name="Ferguson D."/>
            <person name="Fisher S."/>
            <person name="Foley C.D."/>
            <person name="Franke A."/>
            <person name="Friedrich D."/>
            <person name="Gadbois L."/>
            <person name="Gearin G."/>
            <person name="Gearin C.R."/>
            <person name="Giannoukos G."/>
            <person name="Goode T."/>
            <person name="Graham J."/>
            <person name="Grandbois E."/>
            <person name="Grewal S."/>
            <person name="Gyaltsen K."/>
            <person name="Hafez N."/>
            <person name="Hagos B."/>
            <person name="Hall J."/>
            <person name="Henson C."/>
            <person name="Hollinger A."/>
            <person name="Honan T."/>
            <person name="Huard M.D."/>
            <person name="Hughes L."/>
            <person name="Hurhula B."/>
            <person name="Husby M.E."/>
            <person name="Kamat A."/>
            <person name="Kanga B."/>
            <person name="Kashin S."/>
            <person name="Khazanovich D."/>
            <person name="Kisner P."/>
            <person name="Lance K."/>
            <person name="Lara M."/>
            <person name="Lee W."/>
            <person name="Lennon N."/>
            <person name="Letendre F."/>
            <person name="LeVine R."/>
            <person name="Lipovsky A."/>
            <person name="Liu X."/>
            <person name="Liu J."/>
            <person name="Liu S."/>
            <person name="Lokyitsang T."/>
            <person name="Lokyitsang Y."/>
            <person name="Lubonja R."/>
            <person name="Lui A."/>
            <person name="MacDonald P."/>
            <person name="Magnisalis V."/>
            <person name="Maru K."/>
            <person name="Matthews C."/>
            <person name="McCusker W."/>
            <person name="McDonough S."/>
            <person name="Mehta T."/>
            <person name="Meldrim J."/>
            <person name="Meneus L."/>
            <person name="Mihai O."/>
            <person name="Mihalev A."/>
            <person name="Mihova T."/>
            <person name="Mittelman R."/>
            <person name="Mlenga V."/>
            <person name="Montmayeur A."/>
            <person name="Mulrain L."/>
            <person name="Navidi A."/>
            <person name="Naylor J."/>
            <person name="Negash T."/>
            <person name="Nguyen T."/>
            <person name="Nguyen N."/>
            <person name="Nicol R."/>
            <person name="Norbu C."/>
            <person name="Norbu N."/>
            <person name="Novod N."/>
            <person name="O'Neill B."/>
            <person name="Osman S."/>
            <person name="Markiewicz E."/>
            <person name="Oyono O.L."/>
            <person name="Patti C."/>
            <person name="Phunkhang P."/>
            <person name="Pierre F."/>
            <person name="Priest M."/>
            <person name="Raghuraman S."/>
            <person name="Rege F."/>
            <person name="Reyes R."/>
            <person name="Rise C."/>
            <person name="Rogov P."/>
            <person name="Ross K."/>
            <person name="Ryan E."/>
            <person name="Settipalli S."/>
            <person name="Shea T."/>
            <person name="Sherpa N."/>
            <person name="Shi L."/>
            <person name="Shih D."/>
            <person name="Sparrow T."/>
            <person name="Spaulding J."/>
            <person name="Stalker J."/>
            <person name="Stange-Thomann N."/>
            <person name="Stavropoulos S."/>
            <person name="Stone C."/>
            <person name="Strader C."/>
            <person name="Tesfaye S."/>
            <person name="Thomson T."/>
            <person name="Thoulutsang Y."/>
            <person name="Thoulutsang D."/>
            <person name="Topham K."/>
            <person name="Topping I."/>
            <person name="Tsamla T."/>
            <person name="Vassiliev H."/>
            <person name="Vo A."/>
            <person name="Wangchuk T."/>
            <person name="Wangdi T."/>
            <person name="Weiand M."/>
            <person name="Wilkinson J."/>
            <person name="Wilson A."/>
            <person name="Yadav S."/>
            <person name="Young G."/>
            <person name="Yu Q."/>
            <person name="Zembek L."/>
            <person name="Zhong D."/>
            <person name="Zimmer A."/>
            <person name="Zwirko Z."/>
            <person name="Jaffe D.B."/>
            <person name="Alvarez P."/>
            <person name="Brockman W."/>
            <person name="Butler J."/>
            <person name="Chin C."/>
            <person name="Gnerre S."/>
            <person name="Grabherr M."/>
            <person name="Kleber M."/>
            <person name="Mauceli E."/>
            <person name="MacCallum I."/>
        </authorList>
    </citation>
    <scope>NUCLEOTIDE SEQUENCE [LARGE SCALE GENOMIC DNA]</scope>
    <source>
        <strain evidence="4">Rob3c / Tucson 14021-0248.25</strain>
    </source>
</reference>
<feature type="compositionally biased region" description="Acidic residues" evidence="1">
    <location>
        <begin position="47"/>
        <end position="63"/>
    </location>
</feature>
<dbReference type="EMBL" id="CH480996">
    <property type="protein sequence ID" value="EDW46311.1"/>
    <property type="molecule type" value="Genomic_DNA"/>
</dbReference>
<organism evidence="4">
    <name type="scientific">Drosophila sechellia</name>
    <name type="common">Fruit fly</name>
    <dbReference type="NCBI Taxonomy" id="7238"/>
    <lineage>
        <taxon>Eukaryota</taxon>
        <taxon>Metazoa</taxon>
        <taxon>Ecdysozoa</taxon>
        <taxon>Arthropoda</taxon>
        <taxon>Hexapoda</taxon>
        <taxon>Insecta</taxon>
        <taxon>Pterygota</taxon>
        <taxon>Neoptera</taxon>
        <taxon>Endopterygota</taxon>
        <taxon>Diptera</taxon>
        <taxon>Brachycera</taxon>
        <taxon>Muscomorpha</taxon>
        <taxon>Ephydroidea</taxon>
        <taxon>Drosophilidae</taxon>
        <taxon>Drosophila</taxon>
        <taxon>Sophophora</taxon>
    </lineage>
</organism>
<evidence type="ECO:0000313" key="4">
    <source>
        <dbReference type="Proteomes" id="UP000001292"/>
    </source>
</evidence>
<dbReference type="Gene3D" id="1.25.40.180">
    <property type="match status" value="1"/>
</dbReference>
<dbReference type="STRING" id="7238.B4IMG6"/>
<name>B4IMG6_DROSE</name>
<dbReference type="PROSITE" id="PS51363">
    <property type="entry name" value="W2"/>
    <property type="match status" value="1"/>
</dbReference>
<dbReference type="Proteomes" id="UP000001292">
    <property type="component" value="Unassembled WGS sequence"/>
</dbReference>
<gene>
    <name evidence="3" type="primary">Dsec\GM11674</name>
    <name evidence="3" type="ORF">Dsec_GM11674</name>
</gene>